<protein>
    <submittedName>
        <fullName evidence="1">Uncharacterized protein</fullName>
    </submittedName>
</protein>
<sequence>MAVDDFRGLFAGDMGSSTGLFPFGDIYYQMQSLWCYLDSTSQWVHAAVSFHRVSSIASGLTCLWQGVHPSSAGHLLDDAKCSNQVWLMQPVRSALSGIPE</sequence>
<dbReference type="EMBL" id="DS499600">
    <property type="protein sequence ID" value="EDP48622.1"/>
    <property type="molecule type" value="Genomic_DNA"/>
</dbReference>
<dbReference type="AlphaFoldDB" id="B0Y9C9"/>
<accession>B0Y9C9</accession>
<evidence type="ECO:0000313" key="2">
    <source>
        <dbReference type="Proteomes" id="UP000001699"/>
    </source>
</evidence>
<reference evidence="1 2" key="1">
    <citation type="journal article" date="2008" name="PLoS Genet.">
        <title>Genomic islands in the pathogenic filamentous fungus Aspergillus fumigatus.</title>
        <authorList>
            <person name="Fedorova N.D."/>
            <person name="Khaldi N."/>
            <person name="Joardar V.S."/>
            <person name="Maiti R."/>
            <person name="Amedeo P."/>
            <person name="Anderson M.J."/>
            <person name="Crabtree J."/>
            <person name="Silva J.C."/>
            <person name="Badger J.H."/>
            <person name="Albarraq A."/>
            <person name="Angiuoli S."/>
            <person name="Bussey H."/>
            <person name="Bowyer P."/>
            <person name="Cotty P.J."/>
            <person name="Dyer P.S."/>
            <person name="Egan A."/>
            <person name="Galens K."/>
            <person name="Fraser-Liggett C.M."/>
            <person name="Haas B.J."/>
            <person name="Inman J.M."/>
            <person name="Kent R."/>
            <person name="Lemieux S."/>
            <person name="Malavazi I."/>
            <person name="Orvis J."/>
            <person name="Roemer T."/>
            <person name="Ronning C.M."/>
            <person name="Sundaram J.P."/>
            <person name="Sutton G."/>
            <person name="Turner G."/>
            <person name="Venter J.C."/>
            <person name="White O.R."/>
            <person name="Whitty B.R."/>
            <person name="Youngman P."/>
            <person name="Wolfe K.H."/>
            <person name="Goldman G.H."/>
            <person name="Wortman J.R."/>
            <person name="Jiang B."/>
            <person name="Denning D.W."/>
            <person name="Nierman W.C."/>
        </authorList>
    </citation>
    <scope>NUCLEOTIDE SEQUENCE [LARGE SCALE GENOMIC DNA]</scope>
    <source>
        <strain evidence="2">CBS 144.89 / FGSC A1163 / CEA10</strain>
    </source>
</reference>
<name>B0Y9C9_ASPFC</name>
<dbReference type="Proteomes" id="UP000001699">
    <property type="component" value="Unassembled WGS sequence"/>
</dbReference>
<organism evidence="1 2">
    <name type="scientific">Aspergillus fumigatus (strain CBS 144.89 / FGSC A1163 / CEA10)</name>
    <name type="common">Neosartorya fumigata</name>
    <dbReference type="NCBI Taxonomy" id="451804"/>
    <lineage>
        <taxon>Eukaryota</taxon>
        <taxon>Fungi</taxon>
        <taxon>Dikarya</taxon>
        <taxon>Ascomycota</taxon>
        <taxon>Pezizomycotina</taxon>
        <taxon>Eurotiomycetes</taxon>
        <taxon>Eurotiomycetidae</taxon>
        <taxon>Eurotiales</taxon>
        <taxon>Aspergillaceae</taxon>
        <taxon>Aspergillus</taxon>
        <taxon>Aspergillus subgen. Fumigati</taxon>
    </lineage>
</organism>
<proteinExistence type="predicted"/>
<dbReference type="VEuPathDB" id="FungiDB:AFUB_080580"/>
<gene>
    <name evidence="1" type="ORF">AFUB_080580</name>
</gene>
<dbReference type="HOGENOM" id="CLU_2305433_0_0_1"/>
<evidence type="ECO:0000313" key="1">
    <source>
        <dbReference type="EMBL" id="EDP48622.1"/>
    </source>
</evidence>
<keyword evidence="2" id="KW-1185">Reference proteome</keyword>